<keyword evidence="2" id="KW-1185">Reference proteome</keyword>
<evidence type="ECO:0000313" key="2">
    <source>
        <dbReference type="Proteomes" id="UP000050525"/>
    </source>
</evidence>
<dbReference type="AlphaFoldDB" id="A0A151PAF8"/>
<gene>
    <name evidence="1" type="ORF">Y1Q_0021657</name>
</gene>
<comment type="caution">
    <text evidence="1">The sequence shown here is derived from an EMBL/GenBank/DDBJ whole genome shotgun (WGS) entry which is preliminary data.</text>
</comment>
<sequence length="71" mass="7957">MTNQLIMSNVFQGPKYLLIPYSEGKLQFNGRLGLNNKELIKQGSSMQFYHSKGFWLAGDGAHRKNVPGAQT</sequence>
<dbReference type="EMBL" id="AKHW03000533">
    <property type="protein sequence ID" value="KYO46081.1"/>
    <property type="molecule type" value="Genomic_DNA"/>
</dbReference>
<reference evidence="1 2" key="1">
    <citation type="journal article" date="2012" name="Genome Biol.">
        <title>Sequencing three crocodilian genomes to illuminate the evolution of archosaurs and amniotes.</title>
        <authorList>
            <person name="St John J.A."/>
            <person name="Braun E.L."/>
            <person name="Isberg S.R."/>
            <person name="Miles L.G."/>
            <person name="Chong A.Y."/>
            <person name="Gongora J."/>
            <person name="Dalzell P."/>
            <person name="Moran C."/>
            <person name="Bed'hom B."/>
            <person name="Abzhanov A."/>
            <person name="Burgess S.C."/>
            <person name="Cooksey A.M."/>
            <person name="Castoe T.A."/>
            <person name="Crawford N.G."/>
            <person name="Densmore L.D."/>
            <person name="Drew J.C."/>
            <person name="Edwards S.V."/>
            <person name="Faircloth B.C."/>
            <person name="Fujita M.K."/>
            <person name="Greenwold M.J."/>
            <person name="Hoffmann F.G."/>
            <person name="Howard J.M."/>
            <person name="Iguchi T."/>
            <person name="Janes D.E."/>
            <person name="Khan S.Y."/>
            <person name="Kohno S."/>
            <person name="de Koning A.J."/>
            <person name="Lance S.L."/>
            <person name="McCarthy F.M."/>
            <person name="McCormack J.E."/>
            <person name="Merchant M.E."/>
            <person name="Peterson D.G."/>
            <person name="Pollock D.D."/>
            <person name="Pourmand N."/>
            <person name="Raney B.J."/>
            <person name="Roessler K.A."/>
            <person name="Sanford J.R."/>
            <person name="Sawyer R.H."/>
            <person name="Schmidt C.J."/>
            <person name="Triplett E.W."/>
            <person name="Tuberville T.D."/>
            <person name="Venegas-Anaya M."/>
            <person name="Howard J.T."/>
            <person name="Jarvis E.D."/>
            <person name="Guillette L.J.Jr."/>
            <person name="Glenn T.C."/>
            <person name="Green R.E."/>
            <person name="Ray D.A."/>
        </authorList>
    </citation>
    <scope>NUCLEOTIDE SEQUENCE [LARGE SCALE GENOMIC DNA]</scope>
    <source>
        <strain evidence="1">KSC_2009_1</strain>
    </source>
</reference>
<dbReference type="Proteomes" id="UP000050525">
    <property type="component" value="Unassembled WGS sequence"/>
</dbReference>
<proteinExistence type="predicted"/>
<accession>A0A151PAF8</accession>
<name>A0A151PAF8_ALLMI</name>
<evidence type="ECO:0000313" key="1">
    <source>
        <dbReference type="EMBL" id="KYO46081.1"/>
    </source>
</evidence>
<protein>
    <submittedName>
        <fullName evidence="1">Uncharacterized protein</fullName>
    </submittedName>
</protein>
<organism evidence="1 2">
    <name type="scientific">Alligator mississippiensis</name>
    <name type="common">American alligator</name>
    <dbReference type="NCBI Taxonomy" id="8496"/>
    <lineage>
        <taxon>Eukaryota</taxon>
        <taxon>Metazoa</taxon>
        <taxon>Chordata</taxon>
        <taxon>Craniata</taxon>
        <taxon>Vertebrata</taxon>
        <taxon>Euteleostomi</taxon>
        <taxon>Archelosauria</taxon>
        <taxon>Archosauria</taxon>
        <taxon>Crocodylia</taxon>
        <taxon>Alligatoridae</taxon>
        <taxon>Alligatorinae</taxon>
        <taxon>Alligator</taxon>
    </lineage>
</organism>